<protein>
    <submittedName>
        <fullName evidence="4">Uncharacterized protein</fullName>
    </submittedName>
</protein>
<name>A0A175JXH2_ENTHI</name>
<dbReference type="VEuPathDB" id="AmoebaDB:KM1_129550"/>
<dbReference type="PANTHER" id="PTHR14754:SF34">
    <property type="entry name" value="TRICHOHYALIN"/>
    <property type="match status" value="1"/>
</dbReference>
<keyword evidence="2" id="KW-0812">Transmembrane</keyword>
<dbReference type="VEuPathDB" id="AmoebaDB:EHI5A_106970"/>
<evidence type="ECO:0000313" key="5">
    <source>
        <dbReference type="Proteomes" id="UP000078387"/>
    </source>
</evidence>
<proteinExistence type="predicted"/>
<sequence length="935" mass="109241">MVQLNIILFFISVCLAQTNMIIDIGGEKTKMGIYGEVRNNFRVIESKQGKQEIPSVIALNDQGDIQFGENGERVMGNKGYVSIKYPMLINSITQKLNEQHKSKRFEWIFRDGDGLSVLEDDPLKIKIGGITASYGFLISAYIDELIDHIDIKEGNIKTDYPSVFSIPSFFNNKQLDILYNSMTALTTEIDDQQDAVVGDDIPKEDVKDIDGEIQELQNEVSQLDDDKFIQRKKETKKKNTVKTNKKKNKKRVKGLKKSKADTQEEEFQLEDTQEEEFQLEDDINTLKEDELKEDTNNNFEPVENKLIKKLKETTLFVSNHVIHALAYYSTENNEIINPTNKPIIVIEFGASYCRATKFIIKGKKTIKLLQHEVDFNINTRKLNHNVFLMVLKKFVNTEEVVNKIKSMAPHQLAELWKGIDEMRIKLSANEQLITEFMNQKIILEQNEFNLLLREEMHELTQMLLSMKSKDQDDLVYLTGGLSYTPILKEKVKDIFGPYSSKIGSKQMLEGMKLFGMMHPINGAITSASNLPYIEDILPFGLYIKIDDQQIELFKKNHQFEDGNEENIDIDPKGAKYIELCTYPVSENEYDSDNCFDMYEVEGKIHIKVVSLSEGFIESIVASGGIKRVNKEREDLISLIRKRRTNNEIVQKQIMKKVEYQTLLMTYRDNKVCKKDKAFMEFIYSELDLLDDEKLYPLDEIETKIKEAQRLYEELLHGNPNKETIDQDLKEDEEEETKKKEKLLNNELKSDKEELNQKNIENNEEKDNDNEIEERQEKDNNKRKRPNEEEKERIRKIKEEWKKHLNEKDNQKQQQQKNPEKHEEDKLLITAKDVTNNLKDKLHKKGIQDNTLNDLINKIEKKINDKTLTNNEFLEYFENIKKQLMIDSTKQSVLSNYFINPIVILLCCFLIGTIILFFIKSRRKQNEVELEDIRER</sequence>
<dbReference type="GO" id="GO:0005634">
    <property type="term" value="C:nucleus"/>
    <property type="evidence" value="ECO:0007669"/>
    <property type="project" value="TreeGrafter"/>
</dbReference>
<dbReference type="Gene3D" id="3.90.640.10">
    <property type="entry name" value="Actin, Chain A, domain 4"/>
    <property type="match status" value="1"/>
</dbReference>
<evidence type="ECO:0000256" key="1">
    <source>
        <dbReference type="SAM" id="MobiDB-lite"/>
    </source>
</evidence>
<reference evidence="4 5" key="1">
    <citation type="submission" date="2016-05" db="EMBL/GenBank/DDBJ databases">
        <title>First whole genome sequencing of Entamoeba histolytica HM1:IMSS-clone-6.</title>
        <authorList>
            <person name="Mukherjee Avik.K."/>
            <person name="Izumyama S."/>
            <person name="Nakada-Tsukui K."/>
            <person name="Nozaki T."/>
        </authorList>
    </citation>
    <scope>NUCLEOTIDE SEQUENCE [LARGE SCALE GENOMIC DNA]</scope>
    <source>
        <strain evidence="4 5">HM1:IMSS clone 6</strain>
    </source>
</reference>
<dbReference type="EMBL" id="BDEQ01000001">
    <property type="protein sequence ID" value="GAT98158.1"/>
    <property type="molecule type" value="Genomic_DNA"/>
</dbReference>
<evidence type="ECO:0000256" key="2">
    <source>
        <dbReference type="SAM" id="Phobius"/>
    </source>
</evidence>
<dbReference type="InterPro" id="IPR043129">
    <property type="entry name" value="ATPase_NBD"/>
</dbReference>
<feature type="region of interest" description="Disordered" evidence="1">
    <location>
        <begin position="715"/>
        <end position="825"/>
    </location>
</feature>
<feature type="transmembrane region" description="Helical" evidence="2">
    <location>
        <begin position="896"/>
        <end position="918"/>
    </location>
</feature>
<comment type="caution">
    <text evidence="4">The sequence shown here is derived from an EMBL/GenBank/DDBJ whole genome shotgun (WGS) entry which is preliminary data.</text>
</comment>
<dbReference type="eggNOG" id="ENOG502RC4Y">
    <property type="taxonomic scope" value="Eukaryota"/>
</dbReference>
<feature type="region of interest" description="Disordered" evidence="1">
    <location>
        <begin position="239"/>
        <end position="274"/>
    </location>
</feature>
<dbReference type="AlphaFoldDB" id="A0A175JXH2"/>
<feature type="compositionally biased region" description="Basic and acidic residues" evidence="1">
    <location>
        <begin position="772"/>
        <end position="810"/>
    </location>
</feature>
<evidence type="ECO:0000256" key="3">
    <source>
        <dbReference type="SAM" id="SignalP"/>
    </source>
</evidence>
<keyword evidence="2" id="KW-0472">Membrane</keyword>
<accession>A0A175JXH2</accession>
<feature type="compositionally biased region" description="Acidic residues" evidence="1">
    <location>
        <begin position="263"/>
        <end position="274"/>
    </location>
</feature>
<dbReference type="VEuPathDB" id="AmoebaDB:EHI8A_105140"/>
<feature type="signal peptide" evidence="3">
    <location>
        <begin position="1"/>
        <end position="16"/>
    </location>
</feature>
<evidence type="ECO:0000313" key="4">
    <source>
        <dbReference type="EMBL" id="GAT98158.1"/>
    </source>
</evidence>
<dbReference type="SUPFAM" id="SSF53067">
    <property type="entry name" value="Actin-like ATPase domain"/>
    <property type="match status" value="2"/>
</dbReference>
<feature type="compositionally biased region" description="Basic and acidic residues" evidence="1">
    <location>
        <begin position="735"/>
        <end position="764"/>
    </location>
</feature>
<dbReference type="VEuPathDB" id="AmoebaDB:EHI7A_068840"/>
<dbReference type="Gene3D" id="3.30.420.40">
    <property type="match status" value="2"/>
</dbReference>
<keyword evidence="3" id="KW-0732">Signal</keyword>
<keyword evidence="2" id="KW-1133">Transmembrane helix</keyword>
<organism evidence="4 5">
    <name type="scientific">Entamoeba histolytica</name>
    <dbReference type="NCBI Taxonomy" id="5759"/>
    <lineage>
        <taxon>Eukaryota</taxon>
        <taxon>Amoebozoa</taxon>
        <taxon>Evosea</taxon>
        <taxon>Archamoebae</taxon>
        <taxon>Mastigamoebida</taxon>
        <taxon>Entamoebidae</taxon>
        <taxon>Entamoeba</taxon>
    </lineage>
</organism>
<gene>
    <name evidence="4" type="ORF">CL6EHI_025880</name>
</gene>
<feature type="compositionally biased region" description="Basic residues" evidence="1">
    <location>
        <begin position="239"/>
        <end position="257"/>
    </location>
</feature>
<dbReference type="PANTHER" id="PTHR14754">
    <property type="entry name" value="TRANSCRIPTION ELONGATION FACTOR A"/>
    <property type="match status" value="1"/>
</dbReference>
<dbReference type="VEuPathDB" id="AmoebaDB:EHI_025880"/>
<feature type="chain" id="PRO_5008039974" evidence="3">
    <location>
        <begin position="17"/>
        <end position="935"/>
    </location>
</feature>
<dbReference type="Proteomes" id="UP000078387">
    <property type="component" value="Unassembled WGS sequence"/>
</dbReference>